<evidence type="ECO:0000256" key="15">
    <source>
        <dbReference type="SAM" id="MobiDB-lite"/>
    </source>
</evidence>
<dbReference type="InterPro" id="IPR023214">
    <property type="entry name" value="HAD_sf"/>
</dbReference>
<dbReference type="InterPro" id="IPR018303">
    <property type="entry name" value="ATPase_P-typ_P_site"/>
</dbReference>
<dbReference type="InterPro" id="IPR023298">
    <property type="entry name" value="ATPase_P-typ_TM_dom_sf"/>
</dbReference>
<evidence type="ECO:0000259" key="17">
    <source>
        <dbReference type="Pfam" id="PF00690"/>
    </source>
</evidence>
<dbReference type="GO" id="GO:1902047">
    <property type="term" value="P:polyamine transmembrane transport"/>
    <property type="evidence" value="ECO:0000318"/>
    <property type="project" value="GO_Central"/>
</dbReference>
<dbReference type="GO" id="GO:0046872">
    <property type="term" value="F:metal ion binding"/>
    <property type="evidence" value="ECO:0007669"/>
    <property type="project" value="UniProtKB-UniRule"/>
</dbReference>
<comment type="subcellular location">
    <subcellularLocation>
        <location evidence="1">Late endosome membrane</location>
        <topology evidence="1">Multi-pass membrane protein</topology>
    </subcellularLocation>
    <subcellularLocation>
        <location evidence="14">Membrane</location>
        <topology evidence="14">Multi-pass membrane protein</topology>
    </subcellularLocation>
</comment>
<feature type="transmembrane region" description="Helical" evidence="14">
    <location>
        <begin position="1155"/>
        <end position="1181"/>
    </location>
</feature>
<dbReference type="InterPro" id="IPR047819">
    <property type="entry name" value="P5A-ATPase_N"/>
</dbReference>
<feature type="transmembrane region" description="Helical" evidence="14">
    <location>
        <begin position="26"/>
        <end position="49"/>
    </location>
</feature>
<dbReference type="InterPro" id="IPR023299">
    <property type="entry name" value="ATPase_P-typ_cyto_dom_N"/>
</dbReference>
<feature type="transmembrane region" description="Helical" evidence="14">
    <location>
        <begin position="460"/>
        <end position="481"/>
    </location>
</feature>
<dbReference type="PANTHER" id="PTHR45630:SF8">
    <property type="entry name" value="CATION-TRANSPORTING ATPASE"/>
    <property type="match status" value="1"/>
</dbReference>
<keyword evidence="3" id="KW-0597">Phosphoprotein</keyword>
<evidence type="ECO:0000256" key="14">
    <source>
        <dbReference type="RuleBase" id="RU362082"/>
    </source>
</evidence>
<dbReference type="OrthoDB" id="48943at2759"/>
<dbReference type="PROSITE" id="PS00154">
    <property type="entry name" value="ATPASE_E1_E2"/>
    <property type="match status" value="1"/>
</dbReference>
<feature type="transmembrane region" description="Helical" evidence="14">
    <location>
        <begin position="1112"/>
        <end position="1135"/>
    </location>
</feature>
<dbReference type="InterPro" id="IPR059000">
    <property type="entry name" value="ATPase_P-type_domA"/>
</dbReference>
<feature type="transmembrane region" description="Helical" evidence="14">
    <location>
        <begin position="997"/>
        <end position="1016"/>
    </location>
</feature>
<keyword evidence="12 14" id="KW-0472">Membrane</keyword>
<dbReference type="GO" id="GO:0031902">
    <property type="term" value="C:late endosome membrane"/>
    <property type="evidence" value="ECO:0000318"/>
    <property type="project" value="GO_Central"/>
</dbReference>
<keyword evidence="8 14" id="KW-0067">ATP-binding</keyword>
<keyword evidence="5 14" id="KW-0479">Metal-binding</keyword>
<reference evidence="19" key="2">
    <citation type="submission" date="2021-01" db="UniProtKB">
        <authorList>
            <consortium name="EnsemblMetazoa"/>
        </authorList>
    </citation>
    <scope>IDENTIFICATION</scope>
</reference>
<evidence type="ECO:0000256" key="7">
    <source>
        <dbReference type="ARBA" id="ARBA00022753"/>
    </source>
</evidence>
<dbReference type="InterPro" id="IPR008250">
    <property type="entry name" value="ATPase_P-typ_transduc_dom_A_sf"/>
</dbReference>
<feature type="region of interest" description="Disordered" evidence="15">
    <location>
        <begin position="377"/>
        <end position="396"/>
    </location>
</feature>
<dbReference type="GO" id="GO:0016887">
    <property type="term" value="F:ATP hydrolysis activity"/>
    <property type="evidence" value="ECO:0007669"/>
    <property type="project" value="InterPro"/>
</dbReference>
<dbReference type="GeneID" id="582670"/>
<sequence>MQKSQENILNHGTEDELVCTGYRRSIPKTILCAFLTIITVGALQLVFYWKPEWRLWCTSSKCALKRATKVLLQDQYKVLCVAGIKARPLSAAAIESLHINSTPTPMTSLVQECDQDPNQVSVFYSTSTERHKYTSESTDIAAPVTEGGDDVNNGGRHSHLWSYSSMDSDEEIDDTKALINIKKTETRNSFRYFEHHKLLYYWNEPCDSYLRLYALEENTPCSSIYSYRGFNSDQKQQRQDIYGRNVIDVEVPSYLMLFVKEILNPFYIFQIFSIILWIMENYFVYGGCIGVIIIISLSVSLYETKRQSIVLHDMVAHESTVTVCRNGTEEEINSGDVVPGDLIYIPPHGCIMSCDAALIGGNCIVNESMLTGESVPVTKTPLPSPPSTEGEPPQYYSPENHKRHTLFCGTKVIQTRYYGSEKVKAVVVRTGFSTMKGDLVRSILFPKPVGFKLYSDSMKFIGILAILASIGIIYSVVVLVMKGARISDIVYKALDIITVAVPPSLPAAMTVGTVYAQQRLKKGKVFCISPQRINICGKLKLVCFDKTGTLTEDSLDLWGVVPLLDRIFQPVVQAASTLPRGPFLAAMATCHSLTRIDGELVGDPLDLKMFEATDWELEEPGPDTSRFDSLIPTVVKPKTNDTLYAASAEGEEEFEIGVVRQFPFTSSLQRMCVITRTMGAKHMDVYVKGAPEMIASLSDPKTLPEDFQEVLQNYTQQGFRVLALAWRQMDPNFSWHHSQKIQRAEVECNLTFLGLLIMQNALKPVTTEIIKQLNDANIRTVMVTGDNMLTAISVARDCGMVGRRSKVIVINAHPPQADLPARIEWSYDTMPDRNSECLSSNSESYQEDIAVGLEHEKYHFAVAGKSFAVLKSHFPDLMDKIVQRGTVYARMSPDQKTQLVEALQSLGYCVGMCGDGANDCGALKMAHAGISLSEAEASVASPFTSMVPDISCVPNVIREGRAALMTSFGVFKYMALYSVIQFTSVMLLYWIDSNLGDWQFLYVDLVITTTVAVLMGRNEAYPKLVKQRPPGSITNPTILVSILSEILVVAAVQTTGYFLLLTQPWFTPLTPSHDPDDNILCYENSVIFLISSFQYIMLAAAFSKGKPYRLPIWTNVLFLIALIVLVSTTVVMLFLPVEWSIFTNFLQLKQIAPVSLQFTLVIAALVLFNALFAFIMETCVVDLPALKRVIRPLRCKKGPKNRYKLVEADLTNDPSWPPVGHTSSPHNKIFNVSINSV</sequence>
<evidence type="ECO:0000256" key="3">
    <source>
        <dbReference type="ARBA" id="ARBA00022553"/>
    </source>
</evidence>
<dbReference type="GO" id="GO:0019829">
    <property type="term" value="F:ATPase-coupled monoatomic cation transmembrane transporter activity"/>
    <property type="evidence" value="ECO:0000318"/>
    <property type="project" value="GO_Central"/>
</dbReference>
<dbReference type="InterPro" id="IPR047821">
    <property type="entry name" value="P5B-type_ATPase"/>
</dbReference>
<dbReference type="FunFam" id="3.40.1110.10:FF:000026">
    <property type="entry name" value="Cation-transporting ATPase"/>
    <property type="match status" value="1"/>
</dbReference>
<evidence type="ECO:0000256" key="5">
    <source>
        <dbReference type="ARBA" id="ARBA00022723"/>
    </source>
</evidence>
<dbReference type="AlphaFoldDB" id="A0A7M7NX47"/>
<keyword evidence="9 14" id="KW-0460">Magnesium</keyword>
<evidence type="ECO:0000256" key="9">
    <source>
        <dbReference type="ARBA" id="ARBA00022842"/>
    </source>
</evidence>
<dbReference type="EnsemblMetazoa" id="XM_030986964">
    <property type="protein sequence ID" value="XP_030842824"/>
    <property type="gene ID" value="LOC582670"/>
</dbReference>
<dbReference type="Gene3D" id="3.40.50.1000">
    <property type="entry name" value="HAD superfamily/HAD-like"/>
    <property type="match status" value="1"/>
</dbReference>
<dbReference type="Gene3D" id="1.20.1110.10">
    <property type="entry name" value="Calcium-transporting ATPase, transmembrane domain"/>
    <property type="match status" value="1"/>
</dbReference>
<dbReference type="SFLD" id="SFLDG00002">
    <property type="entry name" value="C1.7:_P-type_atpase_like"/>
    <property type="match status" value="1"/>
</dbReference>
<dbReference type="InterPro" id="IPR006544">
    <property type="entry name" value="P-type_TPase_V"/>
</dbReference>
<protein>
    <recommendedName>
        <fullName evidence="14">Cation-transporting ATPase</fullName>
        <ecNumber evidence="14">7.2.2.-</ecNumber>
    </recommendedName>
</protein>
<keyword evidence="10 14" id="KW-1278">Translocase</keyword>
<organism evidence="19 20">
    <name type="scientific">Strongylocentrotus purpuratus</name>
    <name type="common">Purple sea urchin</name>
    <dbReference type="NCBI Taxonomy" id="7668"/>
    <lineage>
        <taxon>Eukaryota</taxon>
        <taxon>Metazoa</taxon>
        <taxon>Echinodermata</taxon>
        <taxon>Eleutherozoa</taxon>
        <taxon>Echinozoa</taxon>
        <taxon>Echinoidea</taxon>
        <taxon>Euechinoidea</taxon>
        <taxon>Echinacea</taxon>
        <taxon>Camarodonta</taxon>
        <taxon>Echinidea</taxon>
        <taxon>Strongylocentrotidae</taxon>
        <taxon>Strongylocentrotus</taxon>
    </lineage>
</organism>
<dbReference type="CDD" id="cd07542">
    <property type="entry name" value="P-type_ATPase_cation"/>
    <property type="match status" value="1"/>
</dbReference>
<evidence type="ECO:0000256" key="6">
    <source>
        <dbReference type="ARBA" id="ARBA00022741"/>
    </source>
</evidence>
<dbReference type="FunFam" id="2.70.150.10:FF:000017">
    <property type="entry name" value="Cation-transporting ATPase"/>
    <property type="match status" value="1"/>
</dbReference>
<dbReference type="SFLD" id="SFLDF00027">
    <property type="entry name" value="p-type_atpase"/>
    <property type="match status" value="1"/>
</dbReference>
<comment type="similarity">
    <text evidence="2 14">Belongs to the cation transport ATPase (P-type) (TC 3.A.3) family. Type V subfamily.</text>
</comment>
<dbReference type="InterPro" id="IPR001757">
    <property type="entry name" value="P_typ_ATPase"/>
</dbReference>
<dbReference type="Pfam" id="PF00690">
    <property type="entry name" value="Cation_ATPase_N"/>
    <property type="match status" value="1"/>
</dbReference>
<keyword evidence="4 14" id="KW-0812">Transmembrane</keyword>
<dbReference type="FunFam" id="1.20.1110.10:FF:000023">
    <property type="entry name" value="Cation-transporting ATPase"/>
    <property type="match status" value="1"/>
</dbReference>
<evidence type="ECO:0000256" key="13">
    <source>
        <dbReference type="ARBA" id="ARBA00049360"/>
    </source>
</evidence>
<evidence type="ECO:0000313" key="19">
    <source>
        <dbReference type="EnsemblMetazoa" id="XP_030842824"/>
    </source>
</evidence>
<dbReference type="NCBIfam" id="TIGR01657">
    <property type="entry name" value="P-ATPase-V"/>
    <property type="match status" value="1"/>
</dbReference>
<dbReference type="FunFam" id="3.40.50.1000:FF:000045">
    <property type="entry name" value="Cation-transporting ATPase"/>
    <property type="match status" value="1"/>
</dbReference>
<evidence type="ECO:0000259" key="16">
    <source>
        <dbReference type="Pfam" id="PF00122"/>
    </source>
</evidence>
<keyword evidence="7" id="KW-0967">Endosome</keyword>
<dbReference type="PANTHER" id="PTHR45630">
    <property type="entry name" value="CATION-TRANSPORTING ATPASE-RELATED"/>
    <property type="match status" value="1"/>
</dbReference>
<keyword evidence="20" id="KW-1185">Reference proteome</keyword>
<dbReference type="Proteomes" id="UP000007110">
    <property type="component" value="Unassembled WGS sequence"/>
</dbReference>
<keyword evidence="11 14" id="KW-1133">Transmembrane helix</keyword>
<feature type="domain" description="P-type ATPase A" evidence="16">
    <location>
        <begin position="318"/>
        <end position="443"/>
    </location>
</feature>
<dbReference type="InParanoid" id="A0A7M7NX47"/>
<evidence type="ECO:0000256" key="12">
    <source>
        <dbReference type="ARBA" id="ARBA00023136"/>
    </source>
</evidence>
<dbReference type="Pfam" id="PF12409">
    <property type="entry name" value="P5-ATPase"/>
    <property type="match status" value="1"/>
</dbReference>
<dbReference type="NCBIfam" id="TIGR01494">
    <property type="entry name" value="ATPase_P-type"/>
    <property type="match status" value="2"/>
</dbReference>
<accession>A0A7M7NX47</accession>
<dbReference type="PRINTS" id="PR00119">
    <property type="entry name" value="CATATPASE"/>
</dbReference>
<evidence type="ECO:0000256" key="11">
    <source>
        <dbReference type="ARBA" id="ARBA00022989"/>
    </source>
</evidence>
<dbReference type="Gene3D" id="3.40.1110.10">
    <property type="entry name" value="Calcium-transporting ATPase, cytoplasmic domain N"/>
    <property type="match status" value="1"/>
</dbReference>
<proteinExistence type="inferred from homology"/>
<dbReference type="Pfam" id="PF00122">
    <property type="entry name" value="E1-E2_ATPase"/>
    <property type="match status" value="1"/>
</dbReference>
<feature type="transmembrane region" description="Helical" evidence="14">
    <location>
        <begin position="1037"/>
        <end position="1059"/>
    </location>
</feature>
<feature type="transmembrane region" description="Helical" evidence="14">
    <location>
        <begin position="284"/>
        <end position="302"/>
    </location>
</feature>
<dbReference type="SUPFAM" id="SSF56784">
    <property type="entry name" value="HAD-like"/>
    <property type="match status" value="1"/>
</dbReference>
<dbReference type="GO" id="GO:0005524">
    <property type="term" value="F:ATP binding"/>
    <property type="evidence" value="ECO:0007669"/>
    <property type="project" value="UniProtKB-UniRule"/>
</dbReference>
<dbReference type="SUPFAM" id="SSF81665">
    <property type="entry name" value="Calcium ATPase, transmembrane domain M"/>
    <property type="match status" value="1"/>
</dbReference>
<dbReference type="SUPFAM" id="SSF81653">
    <property type="entry name" value="Calcium ATPase, transduction domain A"/>
    <property type="match status" value="1"/>
</dbReference>
<evidence type="ECO:0000259" key="18">
    <source>
        <dbReference type="Pfam" id="PF12409"/>
    </source>
</evidence>
<dbReference type="OMA" id="MPEWGYL"/>
<feature type="domain" description="Cation-transporting P-type ATPase N-terminal" evidence="17">
    <location>
        <begin position="227"/>
        <end position="277"/>
    </location>
</feature>
<dbReference type="EC" id="7.2.2.-" evidence="14"/>
<feature type="transmembrane region" description="Helical" evidence="14">
    <location>
        <begin position="493"/>
        <end position="516"/>
    </location>
</feature>
<dbReference type="RefSeq" id="XP_030842824.1">
    <property type="nucleotide sequence ID" value="XM_030986964.1"/>
</dbReference>
<keyword evidence="6 14" id="KW-0547">Nucleotide-binding</keyword>
<dbReference type="Gene3D" id="2.70.150.10">
    <property type="entry name" value="Calcium-transporting ATPase, cytoplasmic transduction domain A"/>
    <property type="match status" value="1"/>
</dbReference>
<evidence type="ECO:0000256" key="2">
    <source>
        <dbReference type="ARBA" id="ARBA00006000"/>
    </source>
</evidence>
<dbReference type="InterPro" id="IPR036412">
    <property type="entry name" value="HAD-like_sf"/>
</dbReference>
<dbReference type="InterPro" id="IPR044492">
    <property type="entry name" value="P_typ_ATPase_HD_dom"/>
</dbReference>
<dbReference type="GO" id="GO:0006874">
    <property type="term" value="P:intracellular calcium ion homeostasis"/>
    <property type="evidence" value="ECO:0000318"/>
    <property type="project" value="GO_Central"/>
</dbReference>
<comment type="catalytic activity">
    <reaction evidence="13 14">
        <text>ATP + H2O = ADP + phosphate + H(+)</text>
        <dbReference type="Rhea" id="RHEA:13065"/>
        <dbReference type="ChEBI" id="CHEBI:15377"/>
        <dbReference type="ChEBI" id="CHEBI:15378"/>
        <dbReference type="ChEBI" id="CHEBI:30616"/>
        <dbReference type="ChEBI" id="CHEBI:43474"/>
        <dbReference type="ChEBI" id="CHEBI:456216"/>
    </reaction>
</comment>
<evidence type="ECO:0000256" key="8">
    <source>
        <dbReference type="ARBA" id="ARBA00022840"/>
    </source>
</evidence>
<dbReference type="Pfam" id="PF13246">
    <property type="entry name" value="Cation_ATPase"/>
    <property type="match status" value="1"/>
</dbReference>
<name>A0A7M7NX47_STRPU</name>
<feature type="domain" description="P5B-type ATPase N-terminal" evidence="18">
    <location>
        <begin position="14"/>
        <end position="97"/>
    </location>
</feature>
<evidence type="ECO:0000256" key="1">
    <source>
        <dbReference type="ARBA" id="ARBA00004107"/>
    </source>
</evidence>
<dbReference type="InterPro" id="IPR004014">
    <property type="entry name" value="ATPase_P-typ_cation-transptr_N"/>
</dbReference>
<dbReference type="SFLD" id="SFLDS00003">
    <property type="entry name" value="Haloacid_Dehalogenase"/>
    <property type="match status" value="1"/>
</dbReference>
<evidence type="ECO:0000313" key="20">
    <source>
        <dbReference type="Proteomes" id="UP000007110"/>
    </source>
</evidence>
<dbReference type="GO" id="GO:0015203">
    <property type="term" value="F:polyamine transmembrane transporter activity"/>
    <property type="evidence" value="ECO:0000318"/>
    <property type="project" value="GO_Central"/>
</dbReference>
<dbReference type="GO" id="GO:0015662">
    <property type="term" value="F:P-type ion transporter activity"/>
    <property type="evidence" value="ECO:0007669"/>
    <property type="project" value="InterPro"/>
</dbReference>
<evidence type="ECO:0000256" key="4">
    <source>
        <dbReference type="ARBA" id="ARBA00022692"/>
    </source>
</evidence>
<dbReference type="KEGG" id="spu:582670"/>
<evidence type="ECO:0000256" key="10">
    <source>
        <dbReference type="ARBA" id="ARBA00022967"/>
    </source>
</evidence>
<feature type="transmembrane region" description="Helical" evidence="14">
    <location>
        <begin position="1079"/>
        <end position="1100"/>
    </location>
</feature>
<feature type="transmembrane region" description="Helical" evidence="14">
    <location>
        <begin position="970"/>
        <end position="991"/>
    </location>
</feature>
<reference evidence="20" key="1">
    <citation type="submission" date="2015-02" db="EMBL/GenBank/DDBJ databases">
        <title>Genome sequencing for Strongylocentrotus purpuratus.</title>
        <authorList>
            <person name="Murali S."/>
            <person name="Liu Y."/>
            <person name="Vee V."/>
            <person name="English A."/>
            <person name="Wang M."/>
            <person name="Skinner E."/>
            <person name="Han Y."/>
            <person name="Muzny D.M."/>
            <person name="Worley K.C."/>
            <person name="Gibbs R.A."/>
        </authorList>
    </citation>
    <scope>NUCLEOTIDE SEQUENCE</scope>
</reference>